<protein>
    <submittedName>
        <fullName evidence="9">Enkurin</fullName>
    </submittedName>
</protein>
<proteinExistence type="predicted"/>
<keyword evidence="4" id="KW-0206">Cytoskeleton</keyword>
<feature type="region of interest" description="Disordered" evidence="6">
    <location>
        <begin position="18"/>
        <end position="63"/>
    </location>
</feature>
<evidence type="ECO:0000256" key="5">
    <source>
        <dbReference type="ARBA" id="ARBA00023273"/>
    </source>
</evidence>
<dbReference type="Pfam" id="PF13864">
    <property type="entry name" value="Enkurin"/>
    <property type="match status" value="1"/>
</dbReference>
<dbReference type="PANTHER" id="PTHR21490">
    <property type="entry name" value="ENKURIN-RELATED"/>
    <property type="match status" value="1"/>
</dbReference>
<evidence type="ECO:0000313" key="8">
    <source>
        <dbReference type="Proteomes" id="UP000322000"/>
    </source>
</evidence>
<dbReference type="AlphaFoldDB" id="A0A7E5W8L6"/>
<dbReference type="Proteomes" id="UP000322000">
    <property type="component" value="Chromosome 1"/>
</dbReference>
<dbReference type="FunCoup" id="A0A7E5W8L6">
    <property type="interactions" value="31"/>
</dbReference>
<sequence length="254" mass="29454">MSVVEIINHDEVIYTILDKPPPEPPKTPRYESQLEKQLREAKRPELRRTFGYAETPLKPPDQFLKKGQGIGQPIKVSDHKCFVSGNLPPVPKRPPPGKKQEKPTANFRVINIKKAIKTKGKPVEPRLVDTRDGHIKKIKGSGEVPEYCLRPDFGQMPAYLVKRNRKIQKTLEKIRYAEETKESLCKLISAEDRLKLLQDLKYNWSLMQKAFLQLPMLTDTIPKILRKTKMEQELKQLEKDIALVESNPYIYIYE</sequence>
<comment type="subcellular location">
    <subcellularLocation>
        <location evidence="1">Cell projection</location>
        <location evidence="1">Cilium</location>
    </subcellularLocation>
    <subcellularLocation>
        <location evidence="2">Cytoplasm</location>
        <location evidence="2">Cytoskeleton</location>
    </subcellularLocation>
</comment>
<dbReference type="GeneID" id="113500077"/>
<evidence type="ECO:0000256" key="2">
    <source>
        <dbReference type="ARBA" id="ARBA00004245"/>
    </source>
</evidence>
<dbReference type="GO" id="GO:0001669">
    <property type="term" value="C:acrosomal vesicle"/>
    <property type="evidence" value="ECO:0007669"/>
    <property type="project" value="TreeGrafter"/>
</dbReference>
<dbReference type="RefSeq" id="XP_026736551.1">
    <property type="nucleotide sequence ID" value="XM_026880750.1"/>
</dbReference>
<keyword evidence="5" id="KW-0966">Cell projection</keyword>
<dbReference type="GO" id="GO:0005879">
    <property type="term" value="C:axonemal microtubule"/>
    <property type="evidence" value="ECO:0007669"/>
    <property type="project" value="TreeGrafter"/>
</dbReference>
<accession>A0A7E5W8L6</accession>
<evidence type="ECO:0000313" key="9">
    <source>
        <dbReference type="RefSeq" id="XP_026736551.1"/>
    </source>
</evidence>
<dbReference type="OrthoDB" id="2123594at2759"/>
<dbReference type="KEGG" id="tnl:113500077"/>
<gene>
    <name evidence="9" type="primary">LOC113500077</name>
</gene>
<feature type="compositionally biased region" description="Basic and acidic residues" evidence="6">
    <location>
        <begin position="26"/>
        <end position="48"/>
    </location>
</feature>
<evidence type="ECO:0000256" key="1">
    <source>
        <dbReference type="ARBA" id="ARBA00004138"/>
    </source>
</evidence>
<evidence type="ECO:0000256" key="3">
    <source>
        <dbReference type="ARBA" id="ARBA00022490"/>
    </source>
</evidence>
<evidence type="ECO:0000259" key="7">
    <source>
        <dbReference type="PROSITE" id="PS51665"/>
    </source>
</evidence>
<feature type="domain" description="Enkurin" evidence="7">
    <location>
        <begin position="162"/>
        <end position="252"/>
    </location>
</feature>
<organism evidence="8 9">
    <name type="scientific">Trichoplusia ni</name>
    <name type="common">Cabbage looper</name>
    <dbReference type="NCBI Taxonomy" id="7111"/>
    <lineage>
        <taxon>Eukaryota</taxon>
        <taxon>Metazoa</taxon>
        <taxon>Ecdysozoa</taxon>
        <taxon>Arthropoda</taxon>
        <taxon>Hexapoda</taxon>
        <taxon>Insecta</taxon>
        <taxon>Pterygota</taxon>
        <taxon>Neoptera</taxon>
        <taxon>Endopterygota</taxon>
        <taxon>Lepidoptera</taxon>
        <taxon>Glossata</taxon>
        <taxon>Ditrysia</taxon>
        <taxon>Noctuoidea</taxon>
        <taxon>Noctuidae</taxon>
        <taxon>Plusiinae</taxon>
        <taxon>Trichoplusia</taxon>
    </lineage>
</organism>
<evidence type="ECO:0000256" key="4">
    <source>
        <dbReference type="ARBA" id="ARBA00023212"/>
    </source>
</evidence>
<dbReference type="GO" id="GO:0005516">
    <property type="term" value="F:calmodulin binding"/>
    <property type="evidence" value="ECO:0007669"/>
    <property type="project" value="TreeGrafter"/>
</dbReference>
<name>A0A7E5W8L6_TRINI</name>
<evidence type="ECO:0000256" key="6">
    <source>
        <dbReference type="SAM" id="MobiDB-lite"/>
    </source>
</evidence>
<dbReference type="PROSITE" id="PS51665">
    <property type="entry name" value="ENKURIN"/>
    <property type="match status" value="1"/>
</dbReference>
<dbReference type="InterPro" id="IPR052102">
    <property type="entry name" value="Enkurin_domain-protein"/>
</dbReference>
<reference evidence="9" key="1">
    <citation type="submission" date="2025-08" db="UniProtKB">
        <authorList>
            <consortium name="RefSeq"/>
        </authorList>
    </citation>
    <scope>IDENTIFICATION</scope>
</reference>
<dbReference type="PANTHER" id="PTHR21490:SF0">
    <property type="entry name" value="ENKURIN"/>
    <property type="match status" value="1"/>
</dbReference>
<dbReference type="InterPro" id="IPR027012">
    <property type="entry name" value="Enkurin_dom"/>
</dbReference>
<dbReference type="InParanoid" id="A0A7E5W8L6"/>
<keyword evidence="3" id="KW-0963">Cytoplasm</keyword>
<keyword evidence="8" id="KW-1185">Reference proteome</keyword>